<sequence>MDNYPTNAPFPYLQSVPRNLTNDTPDQSIPRSALTERSKSVQRSKIWQLKEANHCPIIGTCLSMDELIRFARRFHFEASLDDTFRLHVEMVDRMATRNNVSEAIQKHLDTRYQLYLSRFETVKTDGEALNLWKKYFNNGEIAGPLWAALTHKRITDETRGKIYGDIHMHAHQMGAGQAADARRLVQLEKDCAEMKTTLSQQKSKHVQIETKLRQRLQEAMAEIQHLRQAEKELAKCQARLTTIESGKTMIDMGQRLMKLTVMNEQLQETVKQFDHIKQSLQVACNKIASLMQTRDALVEERDALKARLLADQTHSVSAVPLPPDEQAKQQYGCIICVGGRIDLFPQYRLIAEQLGILLLQHDGGRQDALSRLSEMVNRADAALCPTDCVGHAAYYQLKRLCKRSGKPCLLYKGKGVSSFAAALTQLATGKTSLSRTINGSLLETAE</sequence>
<organism evidence="4 5">
    <name type="scientific">Nitrosomonas nitrosa</name>
    <dbReference type="NCBI Taxonomy" id="52442"/>
    <lineage>
        <taxon>Bacteria</taxon>
        <taxon>Pseudomonadati</taxon>
        <taxon>Pseudomonadota</taxon>
        <taxon>Betaproteobacteria</taxon>
        <taxon>Nitrosomonadales</taxon>
        <taxon>Nitrosomonadaceae</taxon>
        <taxon>Nitrosomonas</taxon>
    </lineage>
</organism>
<accession>A0A1I4UF83</accession>
<dbReference type="InterPro" id="IPR016772">
    <property type="entry name" value="UCP020408"/>
</dbReference>
<protein>
    <recommendedName>
        <fullName evidence="6">DUF2325 domain-containing protein</fullName>
    </recommendedName>
</protein>
<dbReference type="AlphaFoldDB" id="A0A1I4UF83"/>
<keyword evidence="5" id="KW-1185">Reference proteome</keyword>
<evidence type="ECO:0000256" key="3">
    <source>
        <dbReference type="SAM" id="MobiDB-lite"/>
    </source>
</evidence>
<evidence type="ECO:0000256" key="1">
    <source>
        <dbReference type="ARBA" id="ARBA00007189"/>
    </source>
</evidence>
<comment type="similarity">
    <text evidence="1">Belongs to the UPF0751 family.</text>
</comment>
<dbReference type="RefSeq" id="WP_090672369.1">
    <property type="nucleotide sequence ID" value="NZ_FOUF01000044.1"/>
</dbReference>
<evidence type="ECO:0008006" key="6">
    <source>
        <dbReference type="Google" id="ProtNLM"/>
    </source>
</evidence>
<name>A0A1I4UF83_9PROT</name>
<keyword evidence="2" id="KW-0175">Coiled coil</keyword>
<dbReference type="STRING" id="52442.SAMN05421880_1446"/>
<gene>
    <name evidence="4" type="ORF">SAMN05421880_1446</name>
</gene>
<feature type="coiled-coil region" evidence="2">
    <location>
        <begin position="184"/>
        <end position="246"/>
    </location>
</feature>
<dbReference type="EMBL" id="FOUF01000044">
    <property type="protein sequence ID" value="SFM87628.1"/>
    <property type="molecule type" value="Genomic_DNA"/>
</dbReference>
<evidence type="ECO:0000313" key="5">
    <source>
        <dbReference type="Proteomes" id="UP000199561"/>
    </source>
</evidence>
<feature type="region of interest" description="Disordered" evidence="3">
    <location>
        <begin position="1"/>
        <end position="37"/>
    </location>
</feature>
<feature type="compositionally biased region" description="Polar residues" evidence="3">
    <location>
        <begin position="16"/>
        <end position="30"/>
    </location>
</feature>
<evidence type="ECO:0000256" key="2">
    <source>
        <dbReference type="SAM" id="Coils"/>
    </source>
</evidence>
<dbReference type="Proteomes" id="UP000199561">
    <property type="component" value="Unassembled WGS sequence"/>
</dbReference>
<evidence type="ECO:0000313" key="4">
    <source>
        <dbReference type="EMBL" id="SFM87628.1"/>
    </source>
</evidence>
<dbReference type="Pfam" id="PF10087">
    <property type="entry name" value="DUF2325"/>
    <property type="match status" value="1"/>
</dbReference>
<reference evidence="4 5" key="1">
    <citation type="submission" date="2016-10" db="EMBL/GenBank/DDBJ databases">
        <authorList>
            <person name="de Groot N.N."/>
        </authorList>
    </citation>
    <scope>NUCLEOTIDE SEQUENCE [LARGE SCALE GENOMIC DNA]</scope>
    <source>
        <strain evidence="4 5">Nm146</strain>
    </source>
</reference>
<proteinExistence type="inferred from homology"/>